<dbReference type="SUPFAM" id="SSF102405">
    <property type="entry name" value="MCP/YpsA-like"/>
    <property type="match status" value="1"/>
</dbReference>
<evidence type="ECO:0000256" key="1">
    <source>
        <dbReference type="ARBA" id="ARBA00000274"/>
    </source>
</evidence>
<dbReference type="Pfam" id="PF03641">
    <property type="entry name" value="Lysine_decarbox"/>
    <property type="match status" value="1"/>
</dbReference>
<dbReference type="InterPro" id="IPR031100">
    <property type="entry name" value="LOG_fam"/>
</dbReference>
<comment type="caution">
    <text evidence="3">The sequence shown here is derived from an EMBL/GenBank/DDBJ whole genome shotgun (WGS) entry which is preliminary data.</text>
</comment>
<dbReference type="Proteomes" id="UP000626370">
    <property type="component" value="Unassembled WGS sequence"/>
</dbReference>
<dbReference type="PANTHER" id="PTHR43393:SF3">
    <property type="entry name" value="LYSINE DECARBOXYLASE-LIKE PROTEIN"/>
    <property type="match status" value="1"/>
</dbReference>
<comment type="similarity">
    <text evidence="2">Belongs to the LOG family.</text>
</comment>
<dbReference type="NCBIfam" id="TIGR00730">
    <property type="entry name" value="Rossman fold protein, TIGR00730 family"/>
    <property type="match status" value="1"/>
</dbReference>
<dbReference type="EMBL" id="BNAH01000001">
    <property type="protein sequence ID" value="GHE77670.1"/>
    <property type="molecule type" value="Genomic_DNA"/>
</dbReference>
<keyword evidence="2" id="KW-0378">Hydrolase</keyword>
<proteinExistence type="inferred from homology"/>
<dbReference type="InterPro" id="IPR052341">
    <property type="entry name" value="LOG_family_nucleotidases"/>
</dbReference>
<dbReference type="InterPro" id="IPR005269">
    <property type="entry name" value="LOG"/>
</dbReference>
<organism evidence="3 4">
    <name type="scientific">Thalassotalea profundi</name>
    <dbReference type="NCBI Taxonomy" id="2036687"/>
    <lineage>
        <taxon>Bacteria</taxon>
        <taxon>Pseudomonadati</taxon>
        <taxon>Pseudomonadota</taxon>
        <taxon>Gammaproteobacteria</taxon>
        <taxon>Alteromonadales</taxon>
        <taxon>Colwelliaceae</taxon>
        <taxon>Thalassotalea</taxon>
    </lineage>
</organism>
<comment type="catalytic activity">
    <reaction evidence="1">
        <text>AMP + H2O = D-ribose 5-phosphate + adenine</text>
        <dbReference type="Rhea" id="RHEA:20129"/>
        <dbReference type="ChEBI" id="CHEBI:15377"/>
        <dbReference type="ChEBI" id="CHEBI:16708"/>
        <dbReference type="ChEBI" id="CHEBI:78346"/>
        <dbReference type="ChEBI" id="CHEBI:456215"/>
        <dbReference type="EC" id="3.2.2.4"/>
    </reaction>
</comment>
<name>A0ABQ3IB68_9GAMM</name>
<evidence type="ECO:0000313" key="4">
    <source>
        <dbReference type="Proteomes" id="UP000626370"/>
    </source>
</evidence>
<dbReference type="Gene3D" id="3.40.50.450">
    <property type="match status" value="1"/>
</dbReference>
<dbReference type="EC" id="3.2.2.n1" evidence="2"/>
<evidence type="ECO:0000313" key="3">
    <source>
        <dbReference type="EMBL" id="GHE77670.1"/>
    </source>
</evidence>
<keyword evidence="2" id="KW-0203">Cytokinin biosynthesis</keyword>
<accession>A0ABQ3IB68</accession>
<dbReference type="RefSeq" id="WP_189376189.1">
    <property type="nucleotide sequence ID" value="NZ_BNAH01000001.1"/>
</dbReference>
<keyword evidence="4" id="KW-1185">Reference proteome</keyword>
<sequence length="293" mass="33314">MDKQEINPDVISNPKDHLDSKIKKRLENESYRLAYTDDDFLARDDLRGVRLELEWLKADLIQQEHDIESTVVIFGGARFVEEEKAKASLAIACQLLANDKDCPTKQKNKKAAEIALANSYYYEQARILARKITELSLLNKGKRFVVVTGGGPGVMEASNRGAEDVGGKSIGLNIVLPFEQQPNPYITPELCFQFEYFAIRKMHFIKRAMGLVAFPGGFGTLDELFETLTLIQTKKIKPLPIVLVGEKYWKRLIDFEFLVEQGAIAETDINLFHIVDNAEDAYNYLALQWHNKE</sequence>
<dbReference type="PANTHER" id="PTHR43393">
    <property type="entry name" value="CYTOKININ RIBOSIDE 5'-MONOPHOSPHATE PHOSPHORIBOHYDROLASE"/>
    <property type="match status" value="1"/>
</dbReference>
<evidence type="ECO:0000256" key="2">
    <source>
        <dbReference type="RuleBase" id="RU363015"/>
    </source>
</evidence>
<protein>
    <recommendedName>
        <fullName evidence="2">Cytokinin riboside 5'-monophosphate phosphoribohydrolase</fullName>
        <ecNumber evidence="2">3.2.2.n1</ecNumber>
    </recommendedName>
</protein>
<gene>
    <name evidence="3" type="ORF">GCM10011501_01620</name>
</gene>
<reference evidence="4" key="1">
    <citation type="journal article" date="2019" name="Int. J. Syst. Evol. Microbiol.">
        <title>The Global Catalogue of Microorganisms (GCM) 10K type strain sequencing project: providing services to taxonomists for standard genome sequencing and annotation.</title>
        <authorList>
            <consortium name="The Broad Institute Genomics Platform"/>
            <consortium name="The Broad Institute Genome Sequencing Center for Infectious Disease"/>
            <person name="Wu L."/>
            <person name="Ma J."/>
        </authorList>
    </citation>
    <scope>NUCLEOTIDE SEQUENCE [LARGE SCALE GENOMIC DNA]</scope>
    <source>
        <strain evidence="4">CGMCC 1.15922</strain>
    </source>
</reference>